<dbReference type="EMBL" id="JAWLUP010000193">
    <property type="protein sequence ID" value="MDV7268663.1"/>
    <property type="molecule type" value="Genomic_DNA"/>
</dbReference>
<sequence>MHYIDKAREQLTDLVGKLVDSTAGSGNSQTLTISRPRSEVEQFWRDPGKLSEVLGDVAEVRSTEPGSYEWTLNPGADEPTTWNTTLVEEDGSLRFVGETGEDSTAQSSTADPPEVELTFRDAPHDLGTEVTIRAKTPVPDILTGAATFKALYRARALLQTGELPTLRHNPSARHAAR</sequence>
<evidence type="ECO:0000313" key="2">
    <source>
        <dbReference type="Proteomes" id="UP001185863"/>
    </source>
</evidence>
<evidence type="ECO:0000313" key="1">
    <source>
        <dbReference type="EMBL" id="MDV7268663.1"/>
    </source>
</evidence>
<reference evidence="1" key="1">
    <citation type="submission" date="2023-10" db="EMBL/GenBank/DDBJ databases">
        <title>Development of a sustainable strategy for remediation of hydrocarbon-contaminated territories based on the waste exchange concept.</title>
        <authorList>
            <person name="Krivoruchko A."/>
        </authorList>
    </citation>
    <scope>NUCLEOTIDE SEQUENCE</scope>
    <source>
        <strain evidence="1">IEGM 68</strain>
    </source>
</reference>
<organism evidence="1 2">
    <name type="scientific">Rhodococcus oxybenzonivorans</name>
    <dbReference type="NCBI Taxonomy" id="1990687"/>
    <lineage>
        <taxon>Bacteria</taxon>
        <taxon>Bacillati</taxon>
        <taxon>Actinomycetota</taxon>
        <taxon>Actinomycetes</taxon>
        <taxon>Mycobacteriales</taxon>
        <taxon>Nocardiaceae</taxon>
        <taxon>Rhodococcus</taxon>
    </lineage>
</organism>
<gene>
    <name evidence="1" type="ORF">R4315_29525</name>
</gene>
<protein>
    <submittedName>
        <fullName evidence="1">Uncharacterized protein</fullName>
    </submittedName>
</protein>
<dbReference type="AlphaFoldDB" id="A0AAE4V4V5"/>
<proteinExistence type="predicted"/>
<comment type="caution">
    <text evidence="1">The sequence shown here is derived from an EMBL/GenBank/DDBJ whole genome shotgun (WGS) entry which is preliminary data.</text>
</comment>
<dbReference type="Gene3D" id="3.30.530.20">
    <property type="match status" value="1"/>
</dbReference>
<dbReference type="SUPFAM" id="SSF55961">
    <property type="entry name" value="Bet v1-like"/>
    <property type="match status" value="1"/>
</dbReference>
<dbReference type="InterPro" id="IPR023393">
    <property type="entry name" value="START-like_dom_sf"/>
</dbReference>
<accession>A0AAE4V4V5</accession>
<dbReference type="Proteomes" id="UP001185863">
    <property type="component" value="Unassembled WGS sequence"/>
</dbReference>
<name>A0AAE4V4V5_9NOCA</name>
<dbReference type="RefSeq" id="WP_317744356.1">
    <property type="nucleotide sequence ID" value="NZ_JAWLUP010000193.1"/>
</dbReference>